<dbReference type="InterPro" id="IPR036928">
    <property type="entry name" value="AS_sf"/>
</dbReference>
<dbReference type="GO" id="GO:0016740">
    <property type="term" value="F:transferase activity"/>
    <property type="evidence" value="ECO:0007669"/>
    <property type="project" value="UniProtKB-KW"/>
</dbReference>
<dbReference type="GO" id="GO:0016874">
    <property type="term" value="F:ligase activity"/>
    <property type="evidence" value="ECO:0007669"/>
    <property type="project" value="UniProtKB-KW"/>
</dbReference>
<sequence length="67" mass="7024">GEKKSPLENYLADIFTVSANIVGIPAVSLPSGFAEIDGKSLPLGIQLMSADGQEDVLFKIGKSFLGE</sequence>
<proteinExistence type="predicted"/>
<reference evidence="2 3" key="1">
    <citation type="submission" date="2017-09" db="EMBL/GenBank/DDBJ databases">
        <title>Depth-based differentiation of microbial function through sediment-hosted aquifers and enrichment of novel symbionts in the deep terrestrial subsurface.</title>
        <authorList>
            <person name="Probst A.J."/>
            <person name="Ladd B."/>
            <person name="Jarett J.K."/>
            <person name="Geller-Mcgrath D.E."/>
            <person name="Sieber C.M."/>
            <person name="Emerson J.B."/>
            <person name="Anantharaman K."/>
            <person name="Thomas B.C."/>
            <person name="Malmstrom R."/>
            <person name="Stieglmeier M."/>
            <person name="Klingl A."/>
            <person name="Woyke T."/>
            <person name="Ryan C.M."/>
            <person name="Banfield J.F."/>
        </authorList>
    </citation>
    <scope>NUCLEOTIDE SEQUENCE [LARGE SCALE GENOMIC DNA]</scope>
    <source>
        <strain evidence="2">CG10_big_fil_rev_8_21_14_0_10_37_15</strain>
    </source>
</reference>
<dbReference type="EC" id="6.3.5.-" evidence="2"/>
<feature type="non-terminal residue" evidence="2">
    <location>
        <position position="1"/>
    </location>
</feature>
<evidence type="ECO:0000313" key="2">
    <source>
        <dbReference type="EMBL" id="PIR41755.1"/>
    </source>
</evidence>
<dbReference type="Proteomes" id="UP000230208">
    <property type="component" value="Unassembled WGS sequence"/>
</dbReference>
<dbReference type="InterPro" id="IPR023631">
    <property type="entry name" value="Amidase_dom"/>
</dbReference>
<dbReference type="AlphaFoldDB" id="A0A2H0R7F6"/>
<evidence type="ECO:0000259" key="1">
    <source>
        <dbReference type="Pfam" id="PF01425"/>
    </source>
</evidence>
<accession>A0A2H0R7F6</accession>
<name>A0A2H0R7F6_9BACT</name>
<keyword evidence="2" id="KW-0808">Transferase</keyword>
<feature type="domain" description="Amidase" evidence="1">
    <location>
        <begin position="4"/>
        <end position="57"/>
    </location>
</feature>
<gene>
    <name evidence="2" type="primary">gatA</name>
    <name evidence="2" type="ORF">COV30_02030</name>
</gene>
<comment type="caution">
    <text evidence="2">The sequence shown here is derived from an EMBL/GenBank/DDBJ whole genome shotgun (WGS) entry which is preliminary data.</text>
</comment>
<dbReference type="Gene3D" id="3.90.1300.10">
    <property type="entry name" value="Amidase signature (AS) domain"/>
    <property type="match status" value="1"/>
</dbReference>
<protein>
    <submittedName>
        <fullName evidence="2">Asp-tRNA(Asn)/Glu-tRNA(Gln) amidotransferase GatCAB subunit A</fullName>
        <ecNumber evidence="2">6.3.5.-</ecNumber>
    </submittedName>
</protein>
<keyword evidence="2" id="KW-0436">Ligase</keyword>
<dbReference type="Pfam" id="PF01425">
    <property type="entry name" value="Amidase"/>
    <property type="match status" value="1"/>
</dbReference>
<dbReference type="EMBL" id="PCXP01000022">
    <property type="protein sequence ID" value="PIR41755.1"/>
    <property type="molecule type" value="Genomic_DNA"/>
</dbReference>
<evidence type="ECO:0000313" key="3">
    <source>
        <dbReference type="Proteomes" id="UP000230208"/>
    </source>
</evidence>
<organism evidence="2 3">
    <name type="scientific">Candidatus Yanofskybacteria bacterium CG10_big_fil_rev_8_21_14_0_10_37_15</name>
    <dbReference type="NCBI Taxonomy" id="1975097"/>
    <lineage>
        <taxon>Bacteria</taxon>
        <taxon>Candidatus Yanofskyibacteriota</taxon>
    </lineage>
</organism>
<dbReference type="SUPFAM" id="SSF75304">
    <property type="entry name" value="Amidase signature (AS) enzymes"/>
    <property type="match status" value="1"/>
</dbReference>